<dbReference type="InterPro" id="IPR001245">
    <property type="entry name" value="Ser-Thr/Tyr_kinase_cat_dom"/>
</dbReference>
<dbReference type="InterPro" id="IPR008271">
    <property type="entry name" value="Ser/Thr_kinase_AS"/>
</dbReference>
<feature type="region of interest" description="Disordered" evidence="1">
    <location>
        <begin position="163"/>
        <end position="189"/>
    </location>
</feature>
<dbReference type="PROSITE" id="PS00108">
    <property type="entry name" value="PROTEIN_KINASE_ST"/>
    <property type="match status" value="1"/>
</dbReference>
<feature type="compositionally biased region" description="Low complexity" evidence="1">
    <location>
        <begin position="101"/>
        <end position="111"/>
    </location>
</feature>
<name>A0A836BVW9_9CHLO</name>
<evidence type="ECO:0000313" key="3">
    <source>
        <dbReference type="EMBL" id="KAG2490452.1"/>
    </source>
</evidence>
<sequence>MFYIYSLLGASPCGGSLVLLGSAGSPSSGPAEASGPPLGHVVRSPWPSGGDAFGEPSTLRWAAGPGVSTQPPVPHGPAWLELLCPLHDGSVSTFAVAGASSSSPSVPSCAPDGPTSGPGKAPTAAAGSPRLLTVLPLLSPDGDGGLLGALLVSEVASEADSRGASAAPASAPGAQWQGPGSQGKLPGVRHLYGSESGAREVAEALVACCLAPHEEELRQLCAACHALASAPDVRTLAASLSAHVATTVLTNLHVEVTVRPALVPGHVMCNTTAQTSSSVGTFAASTASGAVSSSRATDRDRQHGTLSMLYGMYGFMLRSVRDAARGGTAPGADQDGNDQEGSGGAPTSSKKGRRKSGGEAPAPPRSRSALRAHRMYDNAINGGGGGGGVEAVRHMTAAAPRSVGGSVTSARRRLQWGPARSIALLGAEEATRTPSVSQPAAWKAAPFATTTSLLGTLLRDASSSDCRTSSLTSPPPSSTAARFSAAALTRKQGGGHNNTPAVPPAASGGGIRSTSIVVHDLHLYLQDLDSPSSDVFLLYSHAAGGGGGAKAVAGLTGCGSMRSFSAAFGSVASGANAADNRAGSAGGSPPAFLVLIAATMPLPPASLLAPAPAAGPARSFTTRYRGVPGQQVGDTDAFPAPPPAALEQGPPALALYLTAPDRLPVPLLLALQERCQALVEMLLPAASAALTRGPAAGELEDLSALVGAKMSPAPPKSGGPASSLSASRQSALGATSASVTATSAAGIALSQPTSPFPPTPPLASLPPILTVTAKAPPMSLDPPGATLSPVTLLGQPGTPTAIAFVTSSRSGMAQPASASTQSIFRQAFVSGPMSAASTPTASTPTASAMANTTASIAAAAALAAASVSTGGIGLGLGGGGGIRRCGSLASLMEAACEDAGVTDDDGSDVRGICGRLGRLYGSVGGRSRLQSAQALLDEDSMTGNRTARSGMPSVGQLVNSFYSTLKEETETSRSPHGVEDLQHLRLTHVIGDGGCSVVYGGRMLGLEVAVKVLDPAPPSTGAEAEADAASEPVPAAAIAAELVEHVYISTSSDGMLSEDPNGGSGGGGTGSKGPSNAVEAARQLLFGDTALAGKATAQGQGKVAERKLHWDDGGGGKARGGGDGGAKAAAQAKAAGGGAAERARPPAWMVARQARLRELIQGARELAVLTSISHPNIVQVYSYHTGVVVVPSPLPDGLPALSAAGVGSDVDEASHQVAIIMECCNLGSLADALDSGHFREAIVRAATAAQPRARRVGSASSLANMADISARGGTPSQTVAQRTGGYAMTTIYLTLLEVALALRHLHGRNLVHNDVKAANVLLKSSASDSRGFTCKLADFGLVSIGPREVTESAPGGTVTHLAPEAFLEGSRLNAGVDVYAFGVLMWEVFTSRPPYSEHAANGFTDLPYMVVHQGLRPRWPDHVPTAYRRLADKCLAHEPTQRPSSAALVAALQRLMGG</sequence>
<feature type="domain" description="Protein kinase" evidence="2">
    <location>
        <begin position="984"/>
        <end position="1456"/>
    </location>
</feature>
<evidence type="ECO:0000259" key="2">
    <source>
        <dbReference type="PROSITE" id="PS50011"/>
    </source>
</evidence>
<dbReference type="InterPro" id="IPR011009">
    <property type="entry name" value="Kinase-like_dom_sf"/>
</dbReference>
<feature type="region of interest" description="Disordered" evidence="1">
    <location>
        <begin position="708"/>
        <end position="729"/>
    </location>
</feature>
<feature type="region of interest" description="Disordered" evidence="1">
    <location>
        <begin position="1052"/>
        <end position="1075"/>
    </location>
</feature>
<dbReference type="GO" id="GO:0004674">
    <property type="term" value="F:protein serine/threonine kinase activity"/>
    <property type="evidence" value="ECO:0007669"/>
    <property type="project" value="TreeGrafter"/>
</dbReference>
<comment type="caution">
    <text evidence="3">The sequence shown here is derived from an EMBL/GenBank/DDBJ whole genome shotgun (WGS) entry which is preliminary data.</text>
</comment>
<dbReference type="InterPro" id="IPR000719">
    <property type="entry name" value="Prot_kinase_dom"/>
</dbReference>
<dbReference type="SUPFAM" id="SSF56112">
    <property type="entry name" value="Protein kinase-like (PK-like)"/>
    <property type="match status" value="1"/>
</dbReference>
<reference evidence="3" key="1">
    <citation type="journal article" date="2020" name="bioRxiv">
        <title>Comparative genomics of Chlamydomonas.</title>
        <authorList>
            <person name="Craig R.J."/>
            <person name="Hasan A.R."/>
            <person name="Ness R.W."/>
            <person name="Keightley P.D."/>
        </authorList>
    </citation>
    <scope>NUCLEOTIDE SEQUENCE</scope>
    <source>
        <strain evidence="3">CCAP 11/70</strain>
    </source>
</reference>
<gene>
    <name evidence="3" type="ORF">HYH03_011088</name>
</gene>
<feature type="region of interest" description="Disordered" evidence="1">
    <location>
        <begin position="325"/>
        <end position="370"/>
    </location>
</feature>
<dbReference type="EMBL" id="JAEHOE010000061">
    <property type="protein sequence ID" value="KAG2490452.1"/>
    <property type="molecule type" value="Genomic_DNA"/>
</dbReference>
<organism evidence="3 4">
    <name type="scientific">Edaphochlamys debaryana</name>
    <dbReference type="NCBI Taxonomy" id="47281"/>
    <lineage>
        <taxon>Eukaryota</taxon>
        <taxon>Viridiplantae</taxon>
        <taxon>Chlorophyta</taxon>
        <taxon>core chlorophytes</taxon>
        <taxon>Chlorophyceae</taxon>
        <taxon>CS clade</taxon>
        <taxon>Chlamydomonadales</taxon>
        <taxon>Chlamydomonadales incertae sedis</taxon>
        <taxon>Edaphochlamys</taxon>
    </lineage>
</organism>
<dbReference type="OrthoDB" id="8693905at2759"/>
<feature type="compositionally biased region" description="Gly residues" evidence="1">
    <location>
        <begin position="1062"/>
        <end position="1071"/>
    </location>
</feature>
<dbReference type="Pfam" id="PF07714">
    <property type="entry name" value="PK_Tyr_Ser-Thr"/>
    <property type="match status" value="1"/>
</dbReference>
<dbReference type="Gene3D" id="1.10.510.10">
    <property type="entry name" value="Transferase(Phosphotransferase) domain 1"/>
    <property type="match status" value="1"/>
</dbReference>
<evidence type="ECO:0000313" key="4">
    <source>
        <dbReference type="Proteomes" id="UP000612055"/>
    </source>
</evidence>
<dbReference type="GO" id="GO:0005524">
    <property type="term" value="F:ATP binding"/>
    <property type="evidence" value="ECO:0007669"/>
    <property type="project" value="InterPro"/>
</dbReference>
<feature type="compositionally biased region" description="Low complexity" evidence="1">
    <location>
        <begin position="163"/>
        <end position="174"/>
    </location>
</feature>
<accession>A0A836BVW9</accession>
<feature type="compositionally biased region" description="Basic and acidic residues" evidence="1">
    <location>
        <begin position="1103"/>
        <end position="1114"/>
    </location>
</feature>
<dbReference type="SMART" id="SM00220">
    <property type="entry name" value="S_TKc"/>
    <property type="match status" value="1"/>
</dbReference>
<dbReference type="InterPro" id="IPR051681">
    <property type="entry name" value="Ser/Thr_Kinases-Pseudokinases"/>
</dbReference>
<dbReference type="PROSITE" id="PS50011">
    <property type="entry name" value="PROTEIN_KINASE_DOM"/>
    <property type="match status" value="1"/>
</dbReference>
<feature type="region of interest" description="Disordered" evidence="1">
    <location>
        <begin position="101"/>
        <end position="125"/>
    </location>
</feature>
<dbReference type="Proteomes" id="UP000612055">
    <property type="component" value="Unassembled WGS sequence"/>
</dbReference>
<dbReference type="PANTHER" id="PTHR44329">
    <property type="entry name" value="SERINE/THREONINE-PROTEIN KINASE TNNI3K-RELATED"/>
    <property type="match status" value="1"/>
</dbReference>
<evidence type="ECO:0000256" key="1">
    <source>
        <dbReference type="SAM" id="MobiDB-lite"/>
    </source>
</evidence>
<feature type="region of interest" description="Disordered" evidence="1">
    <location>
        <begin position="1097"/>
        <end position="1144"/>
    </location>
</feature>
<feature type="region of interest" description="Disordered" evidence="1">
    <location>
        <begin position="24"/>
        <end position="55"/>
    </location>
</feature>
<feature type="compositionally biased region" description="Low complexity" evidence="1">
    <location>
        <begin position="718"/>
        <end position="729"/>
    </location>
</feature>
<proteinExistence type="predicted"/>
<feature type="compositionally biased region" description="Low complexity" evidence="1">
    <location>
        <begin position="24"/>
        <end position="39"/>
    </location>
</feature>
<feature type="compositionally biased region" description="Gly residues" evidence="1">
    <location>
        <begin position="1115"/>
        <end position="1125"/>
    </location>
</feature>
<dbReference type="PANTHER" id="PTHR44329:SF289">
    <property type="entry name" value="SERINE_THREONINE-PROTEIN KINASE VIK"/>
    <property type="match status" value="1"/>
</dbReference>
<keyword evidence="4" id="KW-1185">Reference proteome</keyword>
<protein>
    <recommendedName>
        <fullName evidence="2">Protein kinase domain-containing protein</fullName>
    </recommendedName>
</protein>